<evidence type="ECO:0000259" key="4">
    <source>
        <dbReference type="Pfam" id="PF08450"/>
    </source>
</evidence>
<evidence type="ECO:0000313" key="5">
    <source>
        <dbReference type="EMBL" id="RFA35355.1"/>
    </source>
</evidence>
<feature type="active site" description="Proton donor/acceptor" evidence="2">
    <location>
        <position position="198"/>
    </location>
</feature>
<keyword evidence="6" id="KW-1185">Reference proteome</keyword>
<evidence type="ECO:0000256" key="3">
    <source>
        <dbReference type="PIRSR" id="PIRSR605511-2"/>
    </source>
</evidence>
<dbReference type="GO" id="GO:0004341">
    <property type="term" value="F:gluconolactonase activity"/>
    <property type="evidence" value="ECO:0007669"/>
    <property type="project" value="TreeGrafter"/>
</dbReference>
<dbReference type="InterPro" id="IPR005511">
    <property type="entry name" value="SMP-30"/>
</dbReference>
<evidence type="ECO:0000256" key="1">
    <source>
        <dbReference type="ARBA" id="ARBA00008853"/>
    </source>
</evidence>
<dbReference type="PANTHER" id="PTHR10907">
    <property type="entry name" value="REGUCALCIN"/>
    <property type="match status" value="1"/>
</dbReference>
<dbReference type="RefSeq" id="WP_116303075.1">
    <property type="nucleotide sequence ID" value="NZ_NFZV01000017.1"/>
</dbReference>
<feature type="binding site" evidence="3">
    <location>
        <position position="198"/>
    </location>
    <ligand>
        <name>a divalent metal cation</name>
        <dbReference type="ChEBI" id="CHEBI:60240"/>
    </ligand>
</feature>
<organism evidence="5 6">
    <name type="scientific">Alkalilimnicola ehrlichii</name>
    <dbReference type="NCBI Taxonomy" id="351052"/>
    <lineage>
        <taxon>Bacteria</taxon>
        <taxon>Pseudomonadati</taxon>
        <taxon>Pseudomonadota</taxon>
        <taxon>Gammaproteobacteria</taxon>
        <taxon>Chromatiales</taxon>
        <taxon>Ectothiorhodospiraceae</taxon>
        <taxon>Alkalilimnicola</taxon>
    </lineage>
</organism>
<keyword evidence="3" id="KW-0862">Zinc</keyword>
<dbReference type="Gene3D" id="2.120.10.30">
    <property type="entry name" value="TolB, C-terminal domain"/>
    <property type="match status" value="1"/>
</dbReference>
<gene>
    <name evidence="5" type="ORF">CAL65_12790</name>
</gene>
<dbReference type="GO" id="GO:0019853">
    <property type="term" value="P:L-ascorbic acid biosynthetic process"/>
    <property type="evidence" value="ECO:0007669"/>
    <property type="project" value="TreeGrafter"/>
</dbReference>
<dbReference type="AlphaFoldDB" id="A0A3E0WTN7"/>
<dbReference type="Pfam" id="PF08450">
    <property type="entry name" value="SGL"/>
    <property type="match status" value="1"/>
</dbReference>
<feature type="binding site" evidence="3">
    <location>
        <position position="149"/>
    </location>
    <ligand>
        <name>a divalent metal cation</name>
        <dbReference type="ChEBI" id="CHEBI:60240"/>
    </ligand>
</feature>
<comment type="similarity">
    <text evidence="1">Belongs to the SMP-30/CGR1 family.</text>
</comment>
<protein>
    <recommendedName>
        <fullName evidence="4">SMP-30/Gluconolactonase/LRE-like region domain-containing protein</fullName>
    </recommendedName>
</protein>
<dbReference type="SUPFAM" id="SSF63829">
    <property type="entry name" value="Calcium-dependent phosphotriesterase"/>
    <property type="match status" value="1"/>
</dbReference>
<dbReference type="OrthoDB" id="9775406at2"/>
<sequence length="291" mass="31191">MTNLRCVLDAKAAIGESPVWAADEQALYWIDILEPALYRFDPATGAQSTWLLPEVVGSIGLRAGGGVVLALSTGLHLLDLDSGALSFLAPDPEDDEPATRLNDGKVAPDGRFWFGSMDDAQHNQTIGGLYRLDADHTCHPILNGVAISNGLAWSPDGQTMYHSDTSRQVINAYDYDLDTGNISNPRILAEGDATGRPDGGATDMEGYYWSAGVSAGVLNRWSPDGRLDRRIELPCPRPTCPCFGGPDMKTLFVTSLRAGLSEAELAKWPQSGGIFALDVDTPGVPVARYRG</sequence>
<evidence type="ECO:0000313" key="6">
    <source>
        <dbReference type="Proteomes" id="UP000256763"/>
    </source>
</evidence>
<accession>A0A3E0WTN7</accession>
<reference evidence="6" key="1">
    <citation type="submission" date="2017-05" db="EMBL/GenBank/DDBJ databases">
        <authorList>
            <person name="Sharma S."/>
            <person name="Sidhu C."/>
            <person name="Pinnaka A.K."/>
        </authorList>
    </citation>
    <scope>NUCLEOTIDE SEQUENCE [LARGE SCALE GENOMIC DNA]</scope>
    <source>
        <strain evidence="6">AK93</strain>
    </source>
</reference>
<proteinExistence type="inferred from homology"/>
<comment type="cofactor">
    <cofactor evidence="3">
        <name>Zn(2+)</name>
        <dbReference type="ChEBI" id="CHEBI:29105"/>
    </cofactor>
    <text evidence="3">Binds 1 divalent metal cation per subunit.</text>
</comment>
<feature type="domain" description="SMP-30/Gluconolactonase/LRE-like region" evidence="4">
    <location>
        <begin position="14"/>
        <end position="256"/>
    </location>
</feature>
<keyword evidence="3" id="KW-0479">Metal-binding</keyword>
<dbReference type="Proteomes" id="UP000256763">
    <property type="component" value="Unassembled WGS sequence"/>
</dbReference>
<dbReference type="EMBL" id="NFZW01000012">
    <property type="protein sequence ID" value="RFA35355.1"/>
    <property type="molecule type" value="Genomic_DNA"/>
</dbReference>
<feature type="binding site" evidence="3">
    <location>
        <position position="102"/>
    </location>
    <ligand>
        <name>substrate</name>
    </ligand>
</feature>
<dbReference type="GO" id="GO:0005509">
    <property type="term" value="F:calcium ion binding"/>
    <property type="evidence" value="ECO:0007669"/>
    <property type="project" value="TreeGrafter"/>
</dbReference>
<dbReference type="InterPro" id="IPR011042">
    <property type="entry name" value="6-blade_b-propeller_TolB-like"/>
</dbReference>
<dbReference type="InterPro" id="IPR013658">
    <property type="entry name" value="SGL"/>
</dbReference>
<dbReference type="PANTHER" id="PTHR10907:SF47">
    <property type="entry name" value="REGUCALCIN"/>
    <property type="match status" value="1"/>
</dbReference>
<comment type="caution">
    <text evidence="5">The sequence shown here is derived from an EMBL/GenBank/DDBJ whole genome shotgun (WGS) entry which is preliminary data.</text>
</comment>
<feature type="binding site" evidence="3">
    <location>
        <position position="16"/>
    </location>
    <ligand>
        <name>a divalent metal cation</name>
        <dbReference type="ChEBI" id="CHEBI:60240"/>
    </ligand>
</feature>
<dbReference type="PRINTS" id="PR01790">
    <property type="entry name" value="SMP30FAMILY"/>
</dbReference>
<name>A0A3E0WTN7_9GAMM</name>
<evidence type="ECO:0000256" key="2">
    <source>
        <dbReference type="PIRSR" id="PIRSR605511-1"/>
    </source>
</evidence>
<feature type="binding site" evidence="3">
    <location>
        <position position="100"/>
    </location>
    <ligand>
        <name>substrate</name>
    </ligand>
</feature>